<feature type="domain" description="CRAL-TRIO" evidence="1">
    <location>
        <begin position="107"/>
        <end position="240"/>
    </location>
</feature>
<dbReference type="EMBL" id="JBGBPQ010000008">
    <property type="protein sequence ID" value="KAL1520919.1"/>
    <property type="molecule type" value="Genomic_DNA"/>
</dbReference>
<dbReference type="Proteomes" id="UP001515480">
    <property type="component" value="Unassembled WGS sequence"/>
</dbReference>
<reference evidence="2 3" key="1">
    <citation type="journal article" date="2024" name="Science">
        <title>Giant polyketide synthase enzymes in the biosynthesis of giant marine polyether toxins.</title>
        <authorList>
            <person name="Fallon T.R."/>
            <person name="Shende V.V."/>
            <person name="Wierzbicki I.H."/>
            <person name="Pendleton A.L."/>
            <person name="Watervoot N.F."/>
            <person name="Auber R.P."/>
            <person name="Gonzalez D.J."/>
            <person name="Wisecaver J.H."/>
            <person name="Moore B.S."/>
        </authorList>
    </citation>
    <scope>NUCLEOTIDE SEQUENCE [LARGE SCALE GENOMIC DNA]</scope>
    <source>
        <strain evidence="2 3">12B1</strain>
    </source>
</reference>
<dbReference type="SUPFAM" id="SSF52087">
    <property type="entry name" value="CRAL/TRIO domain"/>
    <property type="match status" value="1"/>
</dbReference>
<protein>
    <recommendedName>
        <fullName evidence="1">CRAL-TRIO domain-containing protein</fullName>
    </recommendedName>
</protein>
<evidence type="ECO:0000259" key="1">
    <source>
        <dbReference type="Pfam" id="PF00650"/>
    </source>
</evidence>
<dbReference type="InterPro" id="IPR036865">
    <property type="entry name" value="CRAL-TRIO_dom_sf"/>
</dbReference>
<accession>A0AB34JGC4</accession>
<dbReference type="AlphaFoldDB" id="A0AB34JGC4"/>
<organism evidence="2 3">
    <name type="scientific">Prymnesium parvum</name>
    <name type="common">Toxic golden alga</name>
    <dbReference type="NCBI Taxonomy" id="97485"/>
    <lineage>
        <taxon>Eukaryota</taxon>
        <taxon>Haptista</taxon>
        <taxon>Haptophyta</taxon>
        <taxon>Prymnesiophyceae</taxon>
        <taxon>Prymnesiales</taxon>
        <taxon>Prymnesiaceae</taxon>
        <taxon>Prymnesium</taxon>
    </lineage>
</organism>
<name>A0AB34JGC4_PRYPA</name>
<evidence type="ECO:0000313" key="3">
    <source>
        <dbReference type="Proteomes" id="UP001515480"/>
    </source>
</evidence>
<proteinExistence type="predicted"/>
<keyword evidence="3" id="KW-1185">Reference proteome</keyword>
<sequence length="283" mass="31410">MWGALLHLAFREREEQLTAEELRWILQVRDALDVAALPYTNAELVQLAFISKGRSSEAVSRLQKILSWRKQYELDAISFEAAFRTFNRTASARGAGNLCAMGRVRSGALGVCASYSDFLPSKMVKQHAFKATMGVFEACSSSLADVRRGVCLVAECGKAGFDNFSLWTELQMASLYVKGYPIRINRIVVVDASPMVRALLRGLMSALSSKMRRKLHLVGHDEFLQTYVANTAELPRFLGGGGTHGPSLVNSSLAQWQRLLLERAAWNARLVAQYGERFDKLSG</sequence>
<dbReference type="CDD" id="cd00170">
    <property type="entry name" value="SEC14"/>
    <property type="match status" value="1"/>
</dbReference>
<dbReference type="InterPro" id="IPR001251">
    <property type="entry name" value="CRAL-TRIO_dom"/>
</dbReference>
<evidence type="ECO:0000313" key="2">
    <source>
        <dbReference type="EMBL" id="KAL1520919.1"/>
    </source>
</evidence>
<dbReference type="Gene3D" id="3.40.525.10">
    <property type="entry name" value="CRAL-TRIO lipid binding domain"/>
    <property type="match status" value="1"/>
</dbReference>
<dbReference type="Pfam" id="PF00650">
    <property type="entry name" value="CRAL_TRIO"/>
    <property type="match status" value="1"/>
</dbReference>
<gene>
    <name evidence="2" type="ORF">AB1Y20_022479</name>
</gene>
<comment type="caution">
    <text evidence="2">The sequence shown here is derived from an EMBL/GenBank/DDBJ whole genome shotgun (WGS) entry which is preliminary data.</text>
</comment>